<dbReference type="InterPro" id="IPR025661">
    <property type="entry name" value="Pept_asp_AS"/>
</dbReference>
<organism evidence="6 7">
    <name type="scientific">Raphidocelis subcapitata</name>
    <dbReference type="NCBI Taxonomy" id="307507"/>
    <lineage>
        <taxon>Eukaryota</taxon>
        <taxon>Viridiplantae</taxon>
        <taxon>Chlorophyta</taxon>
        <taxon>core chlorophytes</taxon>
        <taxon>Chlorophyceae</taxon>
        <taxon>CS clade</taxon>
        <taxon>Sphaeropleales</taxon>
        <taxon>Selenastraceae</taxon>
        <taxon>Raphidocelis</taxon>
    </lineage>
</organism>
<dbReference type="PRINTS" id="PR00705">
    <property type="entry name" value="PAPAIN"/>
</dbReference>
<dbReference type="InterPro" id="IPR039417">
    <property type="entry name" value="Peptidase_C1A_papain-like"/>
</dbReference>
<dbReference type="GO" id="GO:0008234">
    <property type="term" value="F:cysteine-type peptidase activity"/>
    <property type="evidence" value="ECO:0007669"/>
    <property type="project" value="InterPro"/>
</dbReference>
<keyword evidence="2" id="KW-1015">Disulfide bond</keyword>
<evidence type="ECO:0000256" key="3">
    <source>
        <dbReference type="SAM" id="SignalP"/>
    </source>
</evidence>
<feature type="domain" description="Cathepsin propeptide inhibitor" evidence="5">
    <location>
        <begin position="307"/>
        <end position="370"/>
    </location>
</feature>
<dbReference type="EMBL" id="BDRX01000042">
    <property type="protein sequence ID" value="GBF93582.1"/>
    <property type="molecule type" value="Genomic_DNA"/>
</dbReference>
<feature type="domain" description="Peptidase C1A papain C-terminal" evidence="4">
    <location>
        <begin position="402"/>
        <end position="617"/>
    </location>
</feature>
<dbReference type="GO" id="GO:0006508">
    <property type="term" value="P:proteolysis"/>
    <property type="evidence" value="ECO:0007669"/>
    <property type="project" value="InterPro"/>
</dbReference>
<dbReference type="OrthoDB" id="10253408at2759"/>
<feature type="chain" id="PRO_5015938725" evidence="3">
    <location>
        <begin position="23"/>
        <end position="662"/>
    </location>
</feature>
<evidence type="ECO:0000313" key="6">
    <source>
        <dbReference type="EMBL" id="GBF93582.1"/>
    </source>
</evidence>
<evidence type="ECO:0000256" key="1">
    <source>
        <dbReference type="ARBA" id="ARBA00008455"/>
    </source>
</evidence>
<dbReference type="STRING" id="307507.A0A2V0P3U6"/>
<accession>A0A2V0P3U6</accession>
<name>A0A2V0P3U6_9CHLO</name>
<dbReference type="SMART" id="SM00645">
    <property type="entry name" value="Pept_C1"/>
    <property type="match status" value="1"/>
</dbReference>
<dbReference type="InterPro" id="IPR038765">
    <property type="entry name" value="Papain-like_cys_pep_sf"/>
</dbReference>
<protein>
    <submittedName>
        <fullName evidence="6">Uncharacterized protein</fullName>
    </submittedName>
</protein>
<evidence type="ECO:0000259" key="4">
    <source>
        <dbReference type="SMART" id="SM00645"/>
    </source>
</evidence>
<comment type="similarity">
    <text evidence="1">Belongs to the peptidase C1 family.</text>
</comment>
<feature type="signal peptide" evidence="3">
    <location>
        <begin position="1"/>
        <end position="22"/>
    </location>
</feature>
<dbReference type="InterPro" id="IPR000169">
    <property type="entry name" value="Pept_cys_AS"/>
</dbReference>
<dbReference type="Pfam" id="PF08246">
    <property type="entry name" value="Inhibitor_I29"/>
    <property type="match status" value="1"/>
</dbReference>
<dbReference type="Gene3D" id="3.90.70.10">
    <property type="entry name" value="Cysteine proteinases"/>
    <property type="match status" value="1"/>
</dbReference>
<dbReference type="AlphaFoldDB" id="A0A2V0P3U6"/>
<dbReference type="InterPro" id="IPR000668">
    <property type="entry name" value="Peptidase_C1A_C"/>
</dbReference>
<proteinExistence type="inferred from homology"/>
<dbReference type="PANTHER" id="PTHR12411">
    <property type="entry name" value="CYSTEINE PROTEASE FAMILY C1-RELATED"/>
    <property type="match status" value="1"/>
</dbReference>
<reference evidence="6 7" key="1">
    <citation type="journal article" date="2018" name="Sci. Rep.">
        <title>Raphidocelis subcapitata (=Pseudokirchneriella subcapitata) provides an insight into genome evolution and environmental adaptations in the Sphaeropleales.</title>
        <authorList>
            <person name="Suzuki S."/>
            <person name="Yamaguchi H."/>
            <person name="Nakajima N."/>
            <person name="Kawachi M."/>
        </authorList>
    </citation>
    <scope>NUCLEOTIDE SEQUENCE [LARGE SCALE GENOMIC DNA]</scope>
    <source>
        <strain evidence="6 7">NIES-35</strain>
    </source>
</reference>
<dbReference type="InterPro" id="IPR013128">
    <property type="entry name" value="Peptidase_C1A"/>
</dbReference>
<keyword evidence="3" id="KW-0732">Signal</keyword>
<dbReference type="PROSITE" id="PS00139">
    <property type="entry name" value="THIOL_PROTEASE_CYS"/>
    <property type="match status" value="1"/>
</dbReference>
<sequence length="662" mass="70537">MRVSTAIVYLAALFAAAGGAAAARAPADAPAAPPLEPTAAAPGGPLSGLPPVFPDSYHLEWDFSIPYIELLQPQGLKYRVRAWVDRASDSVRVDFGEGEQQNFFLGDAEYSVFPRKHERVCKKFAHGGGPILASDGARAPASDAARAGLLSALRRALLGAPRAAAGAAAPAAGLLGTPVLPDLSAGGWEPTGESVLDGRAVVQWRLKRRQEAGEKTDEYFFYVTTDGAPVKLHSVGRDFFEHSHYDEYIYDFTAWQPGPVDPSVFKLPDLCSGLEAAPGEARRGAGALLAAAALPAAHLEGRDRAHYVAFSRQQGREHEGPEDFARRAAAFGENKARIDAHNAAVVRGGPDAPTHTLALNRFGDWTREEREGALLGRGLVRSGKPRMPPLEVFQRTLPDEELPDSLDWRGSPADFAVKDQAQCGSCYAFAATGTLEGAWFVHTGNGRSFSEQQMIDCAWDEGPKGCDGGDPIDVFEYVAKKGGIAQTQDYPYRGLNGYCRDNVTRMEGLFRGYARVPSRDEAAVREALLMHGPLSVGVDADFDFAFYSGGIYHEKRCALRPAKLNHAVVLVGYGSDRGRGFWVVKNSWSKYWGVDGYIKIRRAGNDCGIASDAVYALVAEGAAAPGAPERARAAALAGGRARAARGAAGGAGWGGGVAAAQL</sequence>
<gene>
    <name evidence="6" type="ORF">Rsub_06302</name>
</gene>
<dbReference type="PROSITE" id="PS00640">
    <property type="entry name" value="THIOL_PROTEASE_ASN"/>
    <property type="match status" value="1"/>
</dbReference>
<dbReference type="PROSITE" id="PS00639">
    <property type="entry name" value="THIOL_PROTEASE_HIS"/>
    <property type="match status" value="1"/>
</dbReference>
<dbReference type="Proteomes" id="UP000247498">
    <property type="component" value="Unassembled WGS sequence"/>
</dbReference>
<evidence type="ECO:0000313" key="7">
    <source>
        <dbReference type="Proteomes" id="UP000247498"/>
    </source>
</evidence>
<dbReference type="CDD" id="cd02248">
    <property type="entry name" value="Peptidase_C1A"/>
    <property type="match status" value="1"/>
</dbReference>
<comment type="caution">
    <text evidence="6">The sequence shown here is derived from an EMBL/GenBank/DDBJ whole genome shotgun (WGS) entry which is preliminary data.</text>
</comment>
<dbReference type="Pfam" id="PF00112">
    <property type="entry name" value="Peptidase_C1"/>
    <property type="match status" value="1"/>
</dbReference>
<dbReference type="FunFam" id="3.90.70.10:FF:000332">
    <property type="entry name" value="Cathepsin L1"/>
    <property type="match status" value="1"/>
</dbReference>
<keyword evidence="7" id="KW-1185">Reference proteome</keyword>
<dbReference type="SUPFAM" id="SSF54001">
    <property type="entry name" value="Cysteine proteinases"/>
    <property type="match status" value="1"/>
</dbReference>
<evidence type="ECO:0000256" key="2">
    <source>
        <dbReference type="ARBA" id="ARBA00023157"/>
    </source>
</evidence>
<dbReference type="InterPro" id="IPR013201">
    <property type="entry name" value="Prot_inhib_I29"/>
</dbReference>
<dbReference type="InterPro" id="IPR025660">
    <property type="entry name" value="Pept_his_AS"/>
</dbReference>
<dbReference type="InParanoid" id="A0A2V0P3U6"/>
<evidence type="ECO:0000259" key="5">
    <source>
        <dbReference type="SMART" id="SM00848"/>
    </source>
</evidence>
<dbReference type="SMART" id="SM00848">
    <property type="entry name" value="Inhibitor_I29"/>
    <property type="match status" value="1"/>
</dbReference>